<evidence type="ECO:0000313" key="3">
    <source>
        <dbReference type="EMBL" id="CAD8278162.1"/>
    </source>
</evidence>
<dbReference type="InterPro" id="IPR036291">
    <property type="entry name" value="NAD(P)-bd_dom_sf"/>
</dbReference>
<protein>
    <recommendedName>
        <fullName evidence="2">NAD-dependent epimerase/dehydratase domain-containing protein</fullName>
    </recommendedName>
</protein>
<dbReference type="Gene3D" id="3.40.50.720">
    <property type="entry name" value="NAD(P)-binding Rossmann-like Domain"/>
    <property type="match status" value="1"/>
</dbReference>
<evidence type="ECO:0000313" key="5">
    <source>
        <dbReference type="Proteomes" id="UP000751190"/>
    </source>
</evidence>
<feature type="transmembrane region" description="Helical" evidence="1">
    <location>
        <begin position="40"/>
        <end position="60"/>
    </location>
</feature>
<dbReference type="InterPro" id="IPR001509">
    <property type="entry name" value="Epimerase_deHydtase"/>
</dbReference>
<dbReference type="OrthoDB" id="2735536at2759"/>
<accession>A0A7R9YNX4</accession>
<reference evidence="4" key="2">
    <citation type="submission" date="2021-05" db="EMBL/GenBank/DDBJ databases">
        <title>The genome of the haptophyte Pavlova lutheri (Diacronema luteri, Pavlovales) - a model for lipid biosynthesis in eukaryotic algae.</title>
        <authorList>
            <person name="Hulatt C.J."/>
            <person name="Posewitz M.C."/>
        </authorList>
    </citation>
    <scope>NUCLEOTIDE SEQUENCE</scope>
    <source>
        <strain evidence="4">NIVA-4/92</strain>
    </source>
</reference>
<dbReference type="EMBL" id="JAGTXO010000036">
    <property type="protein sequence ID" value="KAG8459987.1"/>
    <property type="molecule type" value="Genomic_DNA"/>
</dbReference>
<dbReference type="EMBL" id="HBEB01019291">
    <property type="protein sequence ID" value="CAD8278162.1"/>
    <property type="molecule type" value="Transcribed_RNA"/>
</dbReference>
<keyword evidence="1" id="KW-1133">Transmembrane helix</keyword>
<feature type="domain" description="NAD-dependent epimerase/dehydratase" evidence="2">
    <location>
        <begin position="153"/>
        <end position="381"/>
    </location>
</feature>
<organism evidence="3">
    <name type="scientific">Diacronema lutheri</name>
    <name type="common">Unicellular marine alga</name>
    <name type="synonym">Monochrysis lutheri</name>
    <dbReference type="NCBI Taxonomy" id="2081491"/>
    <lineage>
        <taxon>Eukaryota</taxon>
        <taxon>Haptista</taxon>
        <taxon>Haptophyta</taxon>
        <taxon>Pavlovophyceae</taxon>
        <taxon>Pavlovales</taxon>
        <taxon>Pavlovaceae</taxon>
        <taxon>Diacronema</taxon>
    </lineage>
</organism>
<keyword evidence="1" id="KW-0812">Transmembrane</keyword>
<evidence type="ECO:0000256" key="1">
    <source>
        <dbReference type="SAM" id="Phobius"/>
    </source>
</evidence>
<reference evidence="3" key="1">
    <citation type="submission" date="2021-01" db="EMBL/GenBank/DDBJ databases">
        <authorList>
            <person name="Corre E."/>
            <person name="Pelletier E."/>
            <person name="Niang G."/>
            <person name="Scheremetjew M."/>
            <person name="Finn R."/>
            <person name="Kale V."/>
            <person name="Holt S."/>
            <person name="Cochrane G."/>
            <person name="Meng A."/>
            <person name="Brown T."/>
            <person name="Cohen L."/>
        </authorList>
    </citation>
    <scope>NUCLEOTIDE SEQUENCE</scope>
    <source>
        <strain evidence="3">RCC1537</strain>
    </source>
</reference>
<evidence type="ECO:0000259" key="2">
    <source>
        <dbReference type="Pfam" id="PF01370"/>
    </source>
</evidence>
<feature type="transmembrane region" description="Helical" evidence="1">
    <location>
        <begin position="66"/>
        <end position="84"/>
    </location>
</feature>
<keyword evidence="5" id="KW-1185">Reference proteome</keyword>
<dbReference type="Proteomes" id="UP000751190">
    <property type="component" value="Unassembled WGS sequence"/>
</dbReference>
<dbReference type="AlphaFoldDB" id="A0A7R9YNX4"/>
<name>A0A7R9YNX4_DIALT</name>
<dbReference type="PANTHER" id="PTHR48079:SF6">
    <property type="entry name" value="NAD(P)-BINDING DOMAIN-CONTAINING PROTEIN-RELATED"/>
    <property type="match status" value="1"/>
</dbReference>
<dbReference type="Pfam" id="PF01370">
    <property type="entry name" value="Epimerase"/>
    <property type="match status" value="1"/>
</dbReference>
<dbReference type="InterPro" id="IPR051783">
    <property type="entry name" value="NAD(P)-dependent_oxidoreduct"/>
</dbReference>
<gene>
    <name evidence="4" type="ORF">KFE25_011036</name>
    <name evidence="3" type="ORF">PLUT1463_LOCUS12479</name>
</gene>
<feature type="transmembrane region" description="Helical" evidence="1">
    <location>
        <begin position="96"/>
        <end position="117"/>
    </location>
</feature>
<dbReference type="GO" id="GO:0004029">
    <property type="term" value="F:aldehyde dehydrogenase (NAD+) activity"/>
    <property type="evidence" value="ECO:0007669"/>
    <property type="project" value="TreeGrafter"/>
</dbReference>
<evidence type="ECO:0000313" key="4">
    <source>
        <dbReference type="EMBL" id="KAG8459987.1"/>
    </source>
</evidence>
<proteinExistence type="predicted"/>
<dbReference type="GO" id="GO:0005737">
    <property type="term" value="C:cytoplasm"/>
    <property type="evidence" value="ECO:0007669"/>
    <property type="project" value="TreeGrafter"/>
</dbReference>
<sequence length="504" mass="56081">MLHLIDEFLADLWCQRLQVKVRERHCVGHMAEVAVLMDSVTVVWVALAIFLGVELFIYTLSYLHGVYGDGTGVTPVVAFVYGVFPVIGKRSELVPLFLQTGLGLLLLHGLVRVQLALTTQAQLSQHPDSLRNFDEEYRAQEARYACAQARPVVLVTGAAGFVGNNLVRALLRQGRTVRVLIYQGDRLGLEELADDLTFVDGDITNVADVERAVAGADTVFHLASLVSLRARDLPILTKVNVTGTQNIVDMCLKHKVKRLVHFGSIHALNAFPEHEPVREDRPLALDGNDPDIAPYDLTKAMAEQRVIDALGDGLQAIRITPVGIWGPGDRLPSLLGRYLLQLYDRRLPCLPQGGFFFVDVRDVVHACLKAEEYGEVGRRYVLKGHYVSMPALSRLVYEVTGESRPWSPSIPMWVALAAAELCKHFNGDELGFNPACIRPIRYYQTIIDKMTQTELKGISFRPLEVTLKDTFEYFLAVNYCVPGNGSRAQLRKGPSYTTSLNCLR</sequence>
<keyword evidence="1" id="KW-0472">Membrane</keyword>
<dbReference type="SUPFAM" id="SSF51735">
    <property type="entry name" value="NAD(P)-binding Rossmann-fold domains"/>
    <property type="match status" value="1"/>
</dbReference>
<dbReference type="PANTHER" id="PTHR48079">
    <property type="entry name" value="PROTEIN YEEZ"/>
    <property type="match status" value="1"/>
</dbReference>